<name>A0A377HY58_HAEPH</name>
<dbReference type="Pfam" id="PF02463">
    <property type="entry name" value="SMC_N"/>
    <property type="match status" value="1"/>
</dbReference>
<dbReference type="InterPro" id="IPR001238">
    <property type="entry name" value="DNA-binding_RecF"/>
</dbReference>
<sequence>MLIILLIIRTFYALSRLIIQNFRNISSAELDLSPNFNFIVGHNGSGKTSLLEAIFYLGHGRSFKSHISNRVINYEAENFVLHGKIDEEKHSWTVGLQKQRSGNTTLKINGEDGNKIADLAHLLPMQVITPEGLTLLNGGPSYRRAFLDWGLFHQQSDFYPQWVNLKRLLKQRNAALQQVRNYNELKHWDIELVKTAQNVTAMRAEYAAAITPEIARHCAFFLPELEISVSFYQGWEKGADYTDILQQGFERDRSLGYTMLGAQKADFRFRANGLPVEDVLSRGQLKLLMCALRLAQGEYLTAQKEKPCIFLIDDFASELDPVKRELLSQRLRESQSQVFVTAITQEQLNQMQWQKNSQDQLFEIQQGKICK</sequence>
<evidence type="ECO:0000256" key="2">
    <source>
        <dbReference type="ARBA" id="ARBA00008016"/>
    </source>
</evidence>
<keyword evidence="4 9" id="KW-0963">Cytoplasm</keyword>
<feature type="domain" description="RecF/RecN/SMC N-terminal" evidence="11">
    <location>
        <begin position="14"/>
        <end position="352"/>
    </location>
</feature>
<evidence type="ECO:0000256" key="9">
    <source>
        <dbReference type="HAMAP-Rule" id="MF_00365"/>
    </source>
</evidence>
<dbReference type="PROSITE" id="PS00617">
    <property type="entry name" value="RECF_1"/>
    <property type="match status" value="1"/>
</dbReference>
<evidence type="ECO:0000256" key="1">
    <source>
        <dbReference type="ARBA" id="ARBA00004496"/>
    </source>
</evidence>
<comment type="subcellular location">
    <subcellularLocation>
        <location evidence="1 9 10">Cytoplasm</location>
    </subcellularLocation>
</comment>
<evidence type="ECO:0000256" key="8">
    <source>
        <dbReference type="ARBA" id="ARBA00023125"/>
    </source>
</evidence>
<feature type="binding site" evidence="9">
    <location>
        <begin position="41"/>
        <end position="48"/>
    </location>
    <ligand>
        <name>ATP</name>
        <dbReference type="ChEBI" id="CHEBI:30616"/>
    </ligand>
</feature>
<dbReference type="NCBIfam" id="TIGR00611">
    <property type="entry name" value="recf"/>
    <property type="match status" value="1"/>
</dbReference>
<keyword evidence="8 9" id="KW-0238">DNA-binding</keyword>
<dbReference type="InterPro" id="IPR027417">
    <property type="entry name" value="P-loop_NTPase"/>
</dbReference>
<dbReference type="InterPro" id="IPR042174">
    <property type="entry name" value="RecF_2"/>
</dbReference>
<accession>A0A377HY58</accession>
<dbReference type="GO" id="GO:0006302">
    <property type="term" value="P:double-strand break repair"/>
    <property type="evidence" value="ECO:0007669"/>
    <property type="project" value="TreeGrafter"/>
</dbReference>
<keyword evidence="7 9" id="KW-0067">ATP-binding</keyword>
<evidence type="ECO:0000313" key="13">
    <source>
        <dbReference type="Proteomes" id="UP000254867"/>
    </source>
</evidence>
<dbReference type="GO" id="GO:0009432">
    <property type="term" value="P:SOS response"/>
    <property type="evidence" value="ECO:0007669"/>
    <property type="project" value="UniProtKB-UniRule"/>
</dbReference>
<keyword evidence="6 9" id="KW-0547">Nucleotide-binding</keyword>
<dbReference type="RefSeq" id="WP_119221843.1">
    <property type="nucleotide sequence ID" value="NZ_UGHH01000002.1"/>
</dbReference>
<dbReference type="Proteomes" id="UP000254867">
    <property type="component" value="Unassembled WGS sequence"/>
</dbReference>
<dbReference type="Gene3D" id="1.20.1050.90">
    <property type="entry name" value="RecF/RecN/SMC, N-terminal domain"/>
    <property type="match status" value="1"/>
</dbReference>
<dbReference type="HAMAP" id="MF_00365">
    <property type="entry name" value="RecF"/>
    <property type="match status" value="1"/>
</dbReference>
<keyword evidence="9 10" id="KW-0742">SOS response</keyword>
<dbReference type="GO" id="GO:0005524">
    <property type="term" value="F:ATP binding"/>
    <property type="evidence" value="ECO:0007669"/>
    <property type="project" value="UniProtKB-UniRule"/>
</dbReference>
<dbReference type="SUPFAM" id="SSF52540">
    <property type="entry name" value="P-loop containing nucleoside triphosphate hydrolases"/>
    <property type="match status" value="1"/>
</dbReference>
<reference evidence="12 13" key="1">
    <citation type="submission" date="2018-06" db="EMBL/GenBank/DDBJ databases">
        <authorList>
            <consortium name="Pathogen Informatics"/>
            <person name="Doyle S."/>
        </authorList>
    </citation>
    <scope>NUCLEOTIDE SEQUENCE [LARGE SCALE GENOMIC DNA]</scope>
    <source>
        <strain evidence="12 13">NCTC10794</strain>
    </source>
</reference>
<evidence type="ECO:0000259" key="11">
    <source>
        <dbReference type="Pfam" id="PF02463"/>
    </source>
</evidence>
<dbReference type="GO" id="GO:0005737">
    <property type="term" value="C:cytoplasm"/>
    <property type="evidence" value="ECO:0007669"/>
    <property type="project" value="UniProtKB-SubCell"/>
</dbReference>
<dbReference type="InterPro" id="IPR003395">
    <property type="entry name" value="RecF/RecN/SMC_N"/>
</dbReference>
<dbReference type="PANTHER" id="PTHR32182">
    <property type="entry name" value="DNA REPLICATION AND REPAIR PROTEIN RECF"/>
    <property type="match status" value="1"/>
</dbReference>
<evidence type="ECO:0000313" key="12">
    <source>
        <dbReference type="EMBL" id="STO63104.1"/>
    </source>
</evidence>
<keyword evidence="9 10" id="KW-0227">DNA damage</keyword>
<comment type="similarity">
    <text evidence="2 9 10">Belongs to the RecF family.</text>
</comment>
<dbReference type="GO" id="GO:0006260">
    <property type="term" value="P:DNA replication"/>
    <property type="evidence" value="ECO:0007669"/>
    <property type="project" value="UniProtKB-UniRule"/>
</dbReference>
<evidence type="ECO:0000256" key="6">
    <source>
        <dbReference type="ARBA" id="ARBA00022741"/>
    </source>
</evidence>
<evidence type="ECO:0000256" key="5">
    <source>
        <dbReference type="ARBA" id="ARBA00022705"/>
    </source>
</evidence>
<keyword evidence="9 10" id="KW-0234">DNA repair</keyword>
<dbReference type="AlphaFoldDB" id="A0A377HY58"/>
<dbReference type="PANTHER" id="PTHR32182:SF0">
    <property type="entry name" value="DNA REPLICATION AND REPAIR PROTEIN RECF"/>
    <property type="match status" value="1"/>
</dbReference>
<evidence type="ECO:0000256" key="7">
    <source>
        <dbReference type="ARBA" id="ARBA00022840"/>
    </source>
</evidence>
<dbReference type="EMBL" id="UGHH01000002">
    <property type="protein sequence ID" value="STO63104.1"/>
    <property type="molecule type" value="Genomic_DNA"/>
</dbReference>
<dbReference type="Gene3D" id="3.40.50.300">
    <property type="entry name" value="P-loop containing nucleotide triphosphate hydrolases"/>
    <property type="match status" value="1"/>
</dbReference>
<evidence type="ECO:0000256" key="3">
    <source>
        <dbReference type="ARBA" id="ARBA00020170"/>
    </source>
</evidence>
<dbReference type="InterPro" id="IPR018078">
    <property type="entry name" value="DNA-binding_RecF_CS"/>
</dbReference>
<evidence type="ECO:0000256" key="10">
    <source>
        <dbReference type="RuleBase" id="RU000578"/>
    </source>
</evidence>
<evidence type="ECO:0000256" key="4">
    <source>
        <dbReference type="ARBA" id="ARBA00022490"/>
    </source>
</evidence>
<organism evidence="12 13">
    <name type="scientific">Haemophilus parahaemolyticus</name>
    <dbReference type="NCBI Taxonomy" id="735"/>
    <lineage>
        <taxon>Bacteria</taxon>
        <taxon>Pseudomonadati</taxon>
        <taxon>Pseudomonadota</taxon>
        <taxon>Gammaproteobacteria</taxon>
        <taxon>Pasteurellales</taxon>
        <taxon>Pasteurellaceae</taxon>
        <taxon>Haemophilus</taxon>
    </lineage>
</organism>
<dbReference type="GO" id="GO:0000731">
    <property type="term" value="P:DNA synthesis involved in DNA repair"/>
    <property type="evidence" value="ECO:0007669"/>
    <property type="project" value="TreeGrafter"/>
</dbReference>
<dbReference type="PROSITE" id="PS00618">
    <property type="entry name" value="RECF_2"/>
    <property type="match status" value="1"/>
</dbReference>
<proteinExistence type="inferred from homology"/>
<protein>
    <recommendedName>
        <fullName evidence="3 9">DNA replication and repair protein RecF</fullName>
    </recommendedName>
</protein>
<comment type="function">
    <text evidence="9 10">The RecF protein is involved in DNA metabolism; it is required for DNA replication and normal SOS inducibility. RecF binds preferentially to single-stranded, linear DNA. It also seems to bind ATP.</text>
</comment>
<gene>
    <name evidence="9 12" type="primary">recF</name>
    <name evidence="12" type="ORF">NCTC10794_00104</name>
</gene>
<keyword evidence="5 9" id="KW-0235">DNA replication</keyword>
<dbReference type="GO" id="GO:0003697">
    <property type="term" value="F:single-stranded DNA binding"/>
    <property type="evidence" value="ECO:0007669"/>
    <property type="project" value="UniProtKB-UniRule"/>
</dbReference>